<evidence type="ECO:0000256" key="6">
    <source>
        <dbReference type="ARBA" id="ARBA00038076"/>
    </source>
</evidence>
<dbReference type="InterPro" id="IPR025857">
    <property type="entry name" value="MacB_PCD"/>
</dbReference>
<evidence type="ECO:0000256" key="4">
    <source>
        <dbReference type="ARBA" id="ARBA00022989"/>
    </source>
</evidence>
<dbReference type="EMBL" id="AJYW02000041">
    <property type="protein sequence ID" value="OEE78684.1"/>
    <property type="molecule type" value="Genomic_DNA"/>
</dbReference>
<dbReference type="GO" id="GO:0022857">
    <property type="term" value="F:transmembrane transporter activity"/>
    <property type="evidence" value="ECO:0007669"/>
    <property type="project" value="TreeGrafter"/>
</dbReference>
<evidence type="ECO:0000256" key="7">
    <source>
        <dbReference type="SAM" id="Phobius"/>
    </source>
</evidence>
<keyword evidence="3 7" id="KW-0812">Transmembrane</keyword>
<dbReference type="PANTHER" id="PTHR30572:SF4">
    <property type="entry name" value="ABC TRANSPORTER PERMEASE YTRF"/>
    <property type="match status" value="1"/>
</dbReference>
<dbReference type="AlphaFoldDB" id="A0A1E5D517"/>
<protein>
    <submittedName>
        <fullName evidence="10">ABC transporter substrate-binding protein</fullName>
    </submittedName>
</protein>
<evidence type="ECO:0000313" key="11">
    <source>
        <dbReference type="Proteomes" id="UP000094165"/>
    </source>
</evidence>
<feature type="transmembrane region" description="Helical" evidence="7">
    <location>
        <begin position="285"/>
        <end position="310"/>
    </location>
</feature>
<organism evidence="10 11">
    <name type="scientific">Vibrio genomosp. F6 str. FF-238</name>
    <dbReference type="NCBI Taxonomy" id="1191298"/>
    <lineage>
        <taxon>Bacteria</taxon>
        <taxon>Pseudomonadati</taxon>
        <taxon>Pseudomonadota</taxon>
        <taxon>Gammaproteobacteria</taxon>
        <taxon>Vibrionales</taxon>
        <taxon>Vibrionaceae</taxon>
        <taxon>Vibrio</taxon>
    </lineage>
</organism>
<keyword evidence="5 7" id="KW-0472">Membrane</keyword>
<dbReference type="InterPro" id="IPR050250">
    <property type="entry name" value="Macrolide_Exporter_MacB"/>
</dbReference>
<feature type="domain" description="ABC3 transporter permease C-terminal" evidence="8">
    <location>
        <begin position="291"/>
        <end position="404"/>
    </location>
</feature>
<evidence type="ECO:0000256" key="1">
    <source>
        <dbReference type="ARBA" id="ARBA00004651"/>
    </source>
</evidence>
<keyword evidence="2" id="KW-1003">Cell membrane</keyword>
<dbReference type="GO" id="GO:0005886">
    <property type="term" value="C:plasma membrane"/>
    <property type="evidence" value="ECO:0007669"/>
    <property type="project" value="UniProtKB-SubCell"/>
</dbReference>
<dbReference type="PANTHER" id="PTHR30572">
    <property type="entry name" value="MEMBRANE COMPONENT OF TRANSPORTER-RELATED"/>
    <property type="match status" value="1"/>
</dbReference>
<evidence type="ECO:0000259" key="9">
    <source>
        <dbReference type="Pfam" id="PF12704"/>
    </source>
</evidence>
<reference evidence="10 11" key="1">
    <citation type="journal article" date="2012" name="Science">
        <title>Ecological populations of bacteria act as socially cohesive units of antibiotic production and resistance.</title>
        <authorList>
            <person name="Cordero O.X."/>
            <person name="Wildschutte H."/>
            <person name="Kirkup B."/>
            <person name="Proehl S."/>
            <person name="Ngo L."/>
            <person name="Hussain F."/>
            <person name="Le Roux F."/>
            <person name="Mincer T."/>
            <person name="Polz M.F."/>
        </authorList>
    </citation>
    <scope>NUCLEOTIDE SEQUENCE [LARGE SCALE GENOMIC DNA]</scope>
    <source>
        <strain evidence="10 11">FF-238</strain>
    </source>
</reference>
<gene>
    <name evidence="10" type="ORF">A130_12785</name>
</gene>
<feature type="transmembrane region" description="Helical" evidence="7">
    <location>
        <begin position="20"/>
        <end position="39"/>
    </location>
</feature>
<comment type="subcellular location">
    <subcellularLocation>
        <location evidence="1">Cell membrane</location>
        <topology evidence="1">Multi-pass membrane protein</topology>
    </subcellularLocation>
</comment>
<accession>A0A1E5D517</accession>
<proteinExistence type="inferred from homology"/>
<evidence type="ECO:0000259" key="8">
    <source>
        <dbReference type="Pfam" id="PF02687"/>
    </source>
</evidence>
<dbReference type="Proteomes" id="UP000094165">
    <property type="component" value="Unassembled WGS sequence"/>
</dbReference>
<evidence type="ECO:0000256" key="5">
    <source>
        <dbReference type="ARBA" id="ARBA00023136"/>
    </source>
</evidence>
<evidence type="ECO:0000256" key="3">
    <source>
        <dbReference type="ARBA" id="ARBA00022692"/>
    </source>
</evidence>
<dbReference type="Pfam" id="PF02687">
    <property type="entry name" value="FtsX"/>
    <property type="match status" value="1"/>
</dbReference>
<dbReference type="InterPro" id="IPR003838">
    <property type="entry name" value="ABC3_permease_C"/>
</dbReference>
<sequence>MIALLSQTFQTLFAHRLRSFLAILAIMWGVISVLVLVGLGEGFYQTNTKSFALLMSDTQLIFPEQTTKPWQGLAARRDISPTETEMRQLLNPSMNNATSKQSPIRNISVVYGKWDASVTDIQGRTLPGNVSGIDDQFLKLRNLKLIKKSRAISRSDLSNHNRAAVIGWQLAEIGNLRIGGMLKVNGIPFVVVGITEKNENGISLNDEESQVMIPSTTFNDLWNSKPIMLLVSPSETVSSVILRKSLQSFFAKQQHFDPSDKNAMYMPDLGREAKFFKTLLRGIQLFLGASGAMTLAVGALGVANIMFLSVTERTREIGVRLAIGATPNNILVQFVIEGGILVACGTIIGIAFSYAFIALLNYIGMPEWLGSPMITLDAVWMSLGVITVLALVAAYFPARRASNLVPVNALNARA</sequence>
<evidence type="ECO:0000313" key="10">
    <source>
        <dbReference type="EMBL" id="OEE78684.1"/>
    </source>
</evidence>
<dbReference type="RefSeq" id="WP_017054426.1">
    <property type="nucleotide sequence ID" value="NZ_AJYW02000041.1"/>
</dbReference>
<comment type="similarity">
    <text evidence="6">Belongs to the ABC-4 integral membrane protein family.</text>
</comment>
<evidence type="ECO:0000256" key="2">
    <source>
        <dbReference type="ARBA" id="ARBA00022475"/>
    </source>
</evidence>
<name>A0A1E5D517_9VIBR</name>
<feature type="transmembrane region" description="Helical" evidence="7">
    <location>
        <begin position="330"/>
        <end position="363"/>
    </location>
</feature>
<comment type="caution">
    <text evidence="10">The sequence shown here is derived from an EMBL/GenBank/DDBJ whole genome shotgun (WGS) entry which is preliminary data.</text>
</comment>
<feature type="domain" description="MacB-like periplasmic core" evidence="9">
    <location>
        <begin position="19"/>
        <end position="240"/>
    </location>
</feature>
<keyword evidence="4 7" id="KW-1133">Transmembrane helix</keyword>
<keyword evidence="11" id="KW-1185">Reference proteome</keyword>
<dbReference type="Pfam" id="PF12704">
    <property type="entry name" value="MacB_PCD"/>
    <property type="match status" value="1"/>
</dbReference>
<feature type="transmembrane region" description="Helical" evidence="7">
    <location>
        <begin position="375"/>
        <end position="396"/>
    </location>
</feature>